<dbReference type="Proteomes" id="UP001595751">
    <property type="component" value="Unassembled WGS sequence"/>
</dbReference>
<dbReference type="PROSITE" id="PS51318">
    <property type="entry name" value="TAT"/>
    <property type="match status" value="1"/>
</dbReference>
<evidence type="ECO:0000313" key="1">
    <source>
        <dbReference type="EMBL" id="MFC3848632.1"/>
    </source>
</evidence>
<organism evidence="1 2">
    <name type="scientific">Corynebacterium hansenii</name>
    <dbReference type="NCBI Taxonomy" id="394964"/>
    <lineage>
        <taxon>Bacteria</taxon>
        <taxon>Bacillati</taxon>
        <taxon>Actinomycetota</taxon>
        <taxon>Actinomycetes</taxon>
        <taxon>Mycobacteriales</taxon>
        <taxon>Corynebacteriaceae</taxon>
        <taxon>Corynebacterium</taxon>
    </lineage>
</organism>
<evidence type="ECO:0000313" key="2">
    <source>
        <dbReference type="Proteomes" id="UP001595751"/>
    </source>
</evidence>
<keyword evidence="2" id="KW-1185">Reference proteome</keyword>
<dbReference type="EMBL" id="JBHRZN010000001">
    <property type="protein sequence ID" value="MFC3848632.1"/>
    <property type="molecule type" value="Genomic_DNA"/>
</dbReference>
<gene>
    <name evidence="1" type="ORF">ACFORJ_00410</name>
</gene>
<dbReference type="RefSeq" id="WP_290292282.1">
    <property type="nucleotide sequence ID" value="NZ_CP047211.1"/>
</dbReference>
<accession>A0ABV7ZMY2</accession>
<name>A0ABV7ZMY2_9CORY</name>
<dbReference type="InterPro" id="IPR006311">
    <property type="entry name" value="TAT_signal"/>
</dbReference>
<sequence length="194" mass="19398">MFRTNNANRTTADVTDAITADAGATHTRRPRRAGALTASAAAALALTAGGAAPAVAAPAADAAPAAEAAADPTGDSRLKEAIGQATRDGHISAGHEWVADPWFPVARGTDGSVSAQVITVAGATGSSPQAVLLYGPNDGGYVGTAAVPEGFGADRTFGDRTGQVESVSVIGMDAVKVTWKGPDGQSKDVTYRQP</sequence>
<reference evidence="2" key="1">
    <citation type="journal article" date="2019" name="Int. J. Syst. Evol. Microbiol.">
        <title>The Global Catalogue of Microorganisms (GCM) 10K type strain sequencing project: providing services to taxonomists for standard genome sequencing and annotation.</title>
        <authorList>
            <consortium name="The Broad Institute Genomics Platform"/>
            <consortium name="The Broad Institute Genome Sequencing Center for Infectious Disease"/>
            <person name="Wu L."/>
            <person name="Ma J."/>
        </authorList>
    </citation>
    <scope>NUCLEOTIDE SEQUENCE [LARGE SCALE GENOMIC DNA]</scope>
    <source>
        <strain evidence="2">CCUG 53252</strain>
    </source>
</reference>
<evidence type="ECO:0008006" key="3">
    <source>
        <dbReference type="Google" id="ProtNLM"/>
    </source>
</evidence>
<comment type="caution">
    <text evidence="1">The sequence shown here is derived from an EMBL/GenBank/DDBJ whole genome shotgun (WGS) entry which is preliminary data.</text>
</comment>
<proteinExistence type="predicted"/>
<protein>
    <recommendedName>
        <fullName evidence="3">Secreted protein</fullName>
    </recommendedName>
</protein>